<sequence>MESSSKRRAQDDLASPRRLKFRRYQFHRSLFPIHEAGSFHDSVVNALPPVAQQFSPAEDKENLDPNPIECRYDTDRRCSRRNPLQEHSMGTNADSENYGTGKYRECCATDGRELYTIDTEPDPVEYYKPLQEHTDTEADDSNTNKNGECWVTHDGELYATDIGPLARSSHDELKTLKWLRSKDGVSTGEYHLSISFDILLTKILSLRHLDNCRMRFRDIYPHFYSTTAPAKCFRGGCDPAGTKTIAYFDTLSTGSESHATVD</sequence>
<proteinExistence type="predicted"/>
<dbReference type="EMBL" id="JASNWA010000009">
    <property type="protein sequence ID" value="KAK3169306.1"/>
    <property type="molecule type" value="Genomic_DNA"/>
</dbReference>
<dbReference type="AlphaFoldDB" id="A0AAD9Z0L1"/>
<protein>
    <submittedName>
        <fullName evidence="1">Uncharacterized protein</fullName>
    </submittedName>
</protein>
<evidence type="ECO:0000313" key="1">
    <source>
        <dbReference type="EMBL" id="KAK3169306.1"/>
    </source>
</evidence>
<evidence type="ECO:0000313" key="2">
    <source>
        <dbReference type="Proteomes" id="UP001276659"/>
    </source>
</evidence>
<gene>
    <name evidence="1" type="ORF">OEA41_008689</name>
</gene>
<accession>A0AAD9Z0L1</accession>
<reference evidence="1" key="1">
    <citation type="submission" date="2022-11" db="EMBL/GenBank/DDBJ databases">
        <title>Chromosomal genome sequence assembly and mating type (MAT) locus characterization of the leprose asexual lichenized fungus Lepraria neglecta (Nyl.) Erichsen.</title>
        <authorList>
            <person name="Allen J.L."/>
            <person name="Pfeffer B."/>
        </authorList>
    </citation>
    <scope>NUCLEOTIDE SEQUENCE</scope>
    <source>
        <strain evidence="1">Allen 5258</strain>
    </source>
</reference>
<comment type="caution">
    <text evidence="1">The sequence shown here is derived from an EMBL/GenBank/DDBJ whole genome shotgun (WGS) entry which is preliminary data.</text>
</comment>
<dbReference type="Proteomes" id="UP001276659">
    <property type="component" value="Unassembled WGS sequence"/>
</dbReference>
<organism evidence="1 2">
    <name type="scientific">Lepraria neglecta</name>
    <dbReference type="NCBI Taxonomy" id="209136"/>
    <lineage>
        <taxon>Eukaryota</taxon>
        <taxon>Fungi</taxon>
        <taxon>Dikarya</taxon>
        <taxon>Ascomycota</taxon>
        <taxon>Pezizomycotina</taxon>
        <taxon>Lecanoromycetes</taxon>
        <taxon>OSLEUM clade</taxon>
        <taxon>Lecanoromycetidae</taxon>
        <taxon>Lecanorales</taxon>
        <taxon>Lecanorineae</taxon>
        <taxon>Stereocaulaceae</taxon>
        <taxon>Lepraria</taxon>
    </lineage>
</organism>
<name>A0AAD9Z0L1_9LECA</name>
<keyword evidence="2" id="KW-1185">Reference proteome</keyword>